<dbReference type="AlphaFoldDB" id="A0A4R6ED71"/>
<protein>
    <submittedName>
        <fullName evidence="2">Uncharacterized protein</fullName>
    </submittedName>
</protein>
<accession>A0A4R6ED71</accession>
<dbReference type="EMBL" id="SNVV01000002">
    <property type="protein sequence ID" value="TDN56127.1"/>
    <property type="molecule type" value="Genomic_DNA"/>
</dbReference>
<dbReference type="Proteomes" id="UP000295129">
    <property type="component" value="Unassembled WGS sequence"/>
</dbReference>
<organism evidence="2 3">
    <name type="scientific">Azoarcus indigens</name>
    <dbReference type="NCBI Taxonomy" id="29545"/>
    <lineage>
        <taxon>Bacteria</taxon>
        <taxon>Pseudomonadati</taxon>
        <taxon>Pseudomonadota</taxon>
        <taxon>Betaproteobacteria</taxon>
        <taxon>Rhodocyclales</taxon>
        <taxon>Zoogloeaceae</taxon>
        <taxon>Azoarcus</taxon>
    </lineage>
</organism>
<evidence type="ECO:0000256" key="1">
    <source>
        <dbReference type="SAM" id="MobiDB-lite"/>
    </source>
</evidence>
<evidence type="ECO:0000313" key="2">
    <source>
        <dbReference type="EMBL" id="TDN56127.1"/>
    </source>
</evidence>
<gene>
    <name evidence="2" type="ORF">C7389_10262</name>
</gene>
<name>A0A4R6ED71_9RHOO</name>
<comment type="caution">
    <text evidence="2">The sequence shown here is derived from an EMBL/GenBank/DDBJ whole genome shotgun (WGS) entry which is preliminary data.</text>
</comment>
<reference evidence="2 3" key="1">
    <citation type="submission" date="2019-03" db="EMBL/GenBank/DDBJ databases">
        <title>Genomic Encyclopedia of Type Strains, Phase IV (KMG-IV): sequencing the most valuable type-strain genomes for metagenomic binning, comparative biology and taxonomic classification.</title>
        <authorList>
            <person name="Goeker M."/>
        </authorList>
    </citation>
    <scope>NUCLEOTIDE SEQUENCE [LARGE SCALE GENOMIC DNA]</scope>
    <source>
        <strain evidence="2 3">DSM 12121</strain>
    </source>
</reference>
<evidence type="ECO:0000313" key="3">
    <source>
        <dbReference type="Proteomes" id="UP000295129"/>
    </source>
</evidence>
<feature type="region of interest" description="Disordered" evidence="1">
    <location>
        <begin position="32"/>
        <end position="84"/>
    </location>
</feature>
<keyword evidence="3" id="KW-1185">Reference proteome</keyword>
<sequence>MNLALTELLAGYSLQTKPATCAHHLDTFQPTEARFSPLSPRGRGRGRGGTALSQALTPWRAPLLPNPPPRGGREHAEPVARSIH</sequence>
<proteinExistence type="predicted"/>